<organism evidence="1 2">
    <name type="scientific">Pyrococcus horikoshii</name>
    <dbReference type="NCBI Taxonomy" id="53953"/>
    <lineage>
        <taxon>Archaea</taxon>
        <taxon>Methanobacteriati</taxon>
        <taxon>Methanobacteriota</taxon>
        <taxon>Thermococci</taxon>
        <taxon>Thermococcales</taxon>
        <taxon>Thermococcaceae</taxon>
        <taxon>Pyrococcus</taxon>
    </lineage>
</organism>
<sequence>MSLREEYRRFKTSTGSVKASIAKSILKELIKFSGEEPYWERVEGELKIKEYEAKEVLLFLESIGEIKIRRSKNGRRLYVLTLKNLRKNPITLDKWIKVQ</sequence>
<proteinExistence type="predicted"/>
<gene>
    <name evidence="1" type="ORF">HA331_09340</name>
</gene>
<protein>
    <submittedName>
        <fullName evidence="1">Uncharacterized protein</fullName>
    </submittedName>
</protein>
<dbReference type="GeneID" id="24779509"/>
<name>A0A832SZC0_PYRHR</name>
<evidence type="ECO:0000313" key="2">
    <source>
        <dbReference type="Proteomes" id="UP000617544"/>
    </source>
</evidence>
<comment type="caution">
    <text evidence="1">The sequence shown here is derived from an EMBL/GenBank/DDBJ whole genome shotgun (WGS) entry which is preliminary data.</text>
</comment>
<dbReference type="Proteomes" id="UP000617544">
    <property type="component" value="Unassembled WGS sequence"/>
</dbReference>
<accession>A0A832SZC0</accession>
<reference evidence="1" key="1">
    <citation type="journal article" date="2020" name="bioRxiv">
        <title>A rank-normalized archaeal taxonomy based on genome phylogeny resolves widespread incomplete and uneven classifications.</title>
        <authorList>
            <person name="Rinke C."/>
            <person name="Chuvochina M."/>
            <person name="Mussig A.J."/>
            <person name="Chaumeil P.-A."/>
            <person name="Waite D.W."/>
            <person name="Whitman W.B."/>
            <person name="Parks D.H."/>
            <person name="Hugenholtz P."/>
        </authorList>
    </citation>
    <scope>NUCLEOTIDE SEQUENCE</scope>
    <source>
        <strain evidence="1">UBA8834</strain>
    </source>
</reference>
<evidence type="ECO:0000313" key="1">
    <source>
        <dbReference type="EMBL" id="HII61920.1"/>
    </source>
</evidence>
<dbReference type="AlphaFoldDB" id="A0A832SZC0"/>
<dbReference type="RefSeq" id="WP_048053279.1">
    <property type="nucleotide sequence ID" value="NZ_DUJN01000008.1"/>
</dbReference>
<dbReference type="EMBL" id="DUJN01000008">
    <property type="protein sequence ID" value="HII61920.1"/>
    <property type="molecule type" value="Genomic_DNA"/>
</dbReference>